<keyword evidence="4" id="KW-0722">Serine protease inhibitor</keyword>
<feature type="compositionally biased region" description="Polar residues" evidence="6">
    <location>
        <begin position="180"/>
        <end position="196"/>
    </location>
</feature>
<evidence type="ECO:0000313" key="10">
    <source>
        <dbReference type="WBParaSite" id="HPLM_0000840401-mRNA-1"/>
    </source>
</evidence>
<keyword evidence="9" id="KW-1185">Reference proteome</keyword>
<dbReference type="CDD" id="cd00109">
    <property type="entry name" value="Kunitz-type"/>
    <property type="match status" value="1"/>
</dbReference>
<keyword evidence="3" id="KW-0646">Protease inhibitor</keyword>
<dbReference type="OMA" id="FRYELEC"/>
<dbReference type="Gene3D" id="3.90.930.1">
    <property type="match status" value="1"/>
</dbReference>
<dbReference type="SUPFAM" id="SSF57362">
    <property type="entry name" value="BPTI-like"/>
    <property type="match status" value="2"/>
</dbReference>
<dbReference type="WBParaSite" id="HPLM_0000840401-mRNA-1">
    <property type="protein sequence ID" value="HPLM_0000840401-mRNA-1"/>
    <property type="gene ID" value="HPLM_0000840401"/>
</dbReference>
<dbReference type="GO" id="GO:0004867">
    <property type="term" value="F:serine-type endopeptidase inhibitor activity"/>
    <property type="evidence" value="ECO:0007669"/>
    <property type="project" value="UniProtKB-KW"/>
</dbReference>
<evidence type="ECO:0000256" key="2">
    <source>
        <dbReference type="ARBA" id="ARBA00022525"/>
    </source>
</evidence>
<keyword evidence="2" id="KW-0964">Secreted</keyword>
<evidence type="ECO:0000256" key="3">
    <source>
        <dbReference type="ARBA" id="ARBA00022690"/>
    </source>
</evidence>
<dbReference type="Gene3D" id="4.10.410.10">
    <property type="entry name" value="Pancreatic trypsin inhibitor Kunitz domain"/>
    <property type="match status" value="2"/>
</dbReference>
<feature type="region of interest" description="Disordered" evidence="6">
    <location>
        <begin position="178"/>
        <end position="243"/>
    </location>
</feature>
<feature type="compositionally biased region" description="Polar residues" evidence="6">
    <location>
        <begin position="204"/>
        <end position="221"/>
    </location>
</feature>
<dbReference type="GO" id="GO:0005615">
    <property type="term" value="C:extracellular space"/>
    <property type="evidence" value="ECO:0007669"/>
    <property type="project" value="TreeGrafter"/>
</dbReference>
<proteinExistence type="predicted"/>
<dbReference type="AlphaFoldDB" id="A0A0N4WCX7"/>
<keyword evidence="5" id="KW-1015">Disulfide bond</keyword>
<dbReference type="EMBL" id="UZAF01016853">
    <property type="protein sequence ID" value="VDO34753.1"/>
    <property type="molecule type" value="Genomic_DNA"/>
</dbReference>
<dbReference type="PANTHER" id="PTHR10083:SF381">
    <property type="entry name" value="BPTI_KUNITZ INHIBITOR DOMAIN-CONTAINING PROTEIN"/>
    <property type="match status" value="1"/>
</dbReference>
<dbReference type="InterPro" id="IPR020901">
    <property type="entry name" value="Prtase_inh_Kunz-CS"/>
</dbReference>
<protein>
    <submittedName>
        <fullName evidence="10">BPTI/Kunitz inhibitor domain-containing protein</fullName>
    </submittedName>
</protein>
<dbReference type="PROSITE" id="PS00280">
    <property type="entry name" value="BPTI_KUNITZ_1"/>
    <property type="match status" value="1"/>
</dbReference>
<dbReference type="InterPro" id="IPR036880">
    <property type="entry name" value="Kunitz_BPTI_sf"/>
</dbReference>
<sequence length="324" mass="37227">MLLLGLILAVAEAQELLSNPQCNQPFDQGTCMQFSVKWYYDRYAHRCREFYYGGCEGNDNRFNSLQECNAACTYHAPTNRDRCFQPHDPGQCNGDFERWYFDMNKKQCVCSWWSGCGGNSNLFYSYKHCMLICGEFATGGPGIDEKYYNVRRYSTFCLRLYIIKHVTQYVVQRPDGRYPSGQTYSSGNGQVTQQVVQRPDGRYPSSQTYPSGPGQVTQQVVQRPDGGYPSGQTYPSGPGQVTQQTVYRPGEQITYTHTGYQRPQPDHRQQVQFVYGPGPQDQQQQQQHQQVWLLAIEDFFEAHNHWGNKVEYAQESVHAQRGKA</sequence>
<dbReference type="Pfam" id="PF00014">
    <property type="entry name" value="Kunitz_BPTI"/>
    <property type="match status" value="2"/>
</dbReference>
<dbReference type="PANTHER" id="PTHR10083">
    <property type="entry name" value="KUNITZ-TYPE PROTEASE INHIBITOR-RELATED"/>
    <property type="match status" value="1"/>
</dbReference>
<evidence type="ECO:0000256" key="4">
    <source>
        <dbReference type="ARBA" id="ARBA00022900"/>
    </source>
</evidence>
<accession>A0A0N4WCX7</accession>
<reference evidence="10" key="1">
    <citation type="submission" date="2017-02" db="UniProtKB">
        <authorList>
            <consortium name="WormBaseParasite"/>
        </authorList>
    </citation>
    <scope>IDENTIFICATION</scope>
</reference>
<evidence type="ECO:0000313" key="8">
    <source>
        <dbReference type="EMBL" id="VDO34753.1"/>
    </source>
</evidence>
<organism evidence="10">
    <name type="scientific">Haemonchus placei</name>
    <name type="common">Barber's pole worm</name>
    <dbReference type="NCBI Taxonomy" id="6290"/>
    <lineage>
        <taxon>Eukaryota</taxon>
        <taxon>Metazoa</taxon>
        <taxon>Ecdysozoa</taxon>
        <taxon>Nematoda</taxon>
        <taxon>Chromadorea</taxon>
        <taxon>Rhabditida</taxon>
        <taxon>Rhabditina</taxon>
        <taxon>Rhabditomorpha</taxon>
        <taxon>Strongyloidea</taxon>
        <taxon>Trichostrongylidae</taxon>
        <taxon>Haemonchus</taxon>
    </lineage>
</organism>
<evidence type="ECO:0000256" key="1">
    <source>
        <dbReference type="ARBA" id="ARBA00004613"/>
    </source>
</evidence>
<gene>
    <name evidence="8" type="ORF">HPLM_LOCUS8396</name>
</gene>
<evidence type="ECO:0000256" key="5">
    <source>
        <dbReference type="ARBA" id="ARBA00023157"/>
    </source>
</evidence>
<comment type="subcellular location">
    <subcellularLocation>
        <location evidence="1">Secreted</location>
    </subcellularLocation>
</comment>
<evidence type="ECO:0000256" key="6">
    <source>
        <dbReference type="SAM" id="MobiDB-lite"/>
    </source>
</evidence>
<feature type="compositionally biased region" description="Polar residues" evidence="6">
    <location>
        <begin position="230"/>
        <end position="243"/>
    </location>
</feature>
<dbReference type="InterPro" id="IPR050098">
    <property type="entry name" value="TFPI/VKTCI-like"/>
</dbReference>
<feature type="domain" description="BPTI/Kunitz inhibitor" evidence="7">
    <location>
        <begin position="83"/>
        <end position="133"/>
    </location>
</feature>
<reference evidence="8 9" key="2">
    <citation type="submission" date="2018-11" db="EMBL/GenBank/DDBJ databases">
        <authorList>
            <consortium name="Pathogen Informatics"/>
        </authorList>
    </citation>
    <scope>NUCLEOTIDE SEQUENCE [LARGE SCALE GENOMIC DNA]</scope>
    <source>
        <strain evidence="8 9">MHpl1</strain>
    </source>
</reference>
<dbReference type="InterPro" id="IPR002223">
    <property type="entry name" value="Kunitz_BPTI"/>
</dbReference>
<dbReference type="OrthoDB" id="196393at2759"/>
<evidence type="ECO:0000259" key="7">
    <source>
        <dbReference type="PROSITE" id="PS50279"/>
    </source>
</evidence>
<name>A0A0N4WCX7_HAEPC</name>
<feature type="domain" description="BPTI/Kunitz inhibitor" evidence="7">
    <location>
        <begin position="22"/>
        <end position="72"/>
    </location>
</feature>
<dbReference type="Proteomes" id="UP000268014">
    <property type="component" value="Unassembled WGS sequence"/>
</dbReference>
<dbReference type="SMART" id="SM00131">
    <property type="entry name" value="KU"/>
    <property type="match status" value="2"/>
</dbReference>
<dbReference type="PRINTS" id="PR00759">
    <property type="entry name" value="BASICPTASE"/>
</dbReference>
<dbReference type="PROSITE" id="PS50279">
    <property type="entry name" value="BPTI_KUNITZ_2"/>
    <property type="match status" value="2"/>
</dbReference>
<dbReference type="FunFam" id="4.10.410.10:FF:000020">
    <property type="entry name" value="Collagen, type VI, alpha 3"/>
    <property type="match status" value="1"/>
</dbReference>
<evidence type="ECO:0000313" key="9">
    <source>
        <dbReference type="Proteomes" id="UP000268014"/>
    </source>
</evidence>
<dbReference type="STRING" id="6290.A0A0N4WCX7"/>